<evidence type="ECO:0000313" key="2">
    <source>
        <dbReference type="EMBL" id="NNV56974.1"/>
    </source>
</evidence>
<feature type="chain" id="PRO_5035322895" evidence="1">
    <location>
        <begin position="26"/>
        <end position="514"/>
    </location>
</feature>
<reference evidence="2" key="1">
    <citation type="submission" date="2019-10" db="EMBL/GenBank/DDBJ databases">
        <title>Draft genome sequence of Panacibacter sp. KCS-6.</title>
        <authorList>
            <person name="Yim K.J."/>
        </authorList>
    </citation>
    <scope>NUCLEOTIDE SEQUENCE</scope>
    <source>
        <strain evidence="2">KCS-6</strain>
    </source>
</reference>
<feature type="signal peptide" evidence="1">
    <location>
        <begin position="1"/>
        <end position="25"/>
    </location>
</feature>
<protein>
    <submittedName>
        <fullName evidence="2">Uncharacterized protein</fullName>
    </submittedName>
</protein>
<accession>A0A8J8JVS8</accession>
<gene>
    <name evidence="2" type="ORF">GD597_15990</name>
</gene>
<name>A0A8J8JVS8_9BACT</name>
<evidence type="ECO:0000256" key="1">
    <source>
        <dbReference type="SAM" id="SignalP"/>
    </source>
</evidence>
<dbReference type="EMBL" id="WHPF01000011">
    <property type="protein sequence ID" value="NNV56974.1"/>
    <property type="molecule type" value="Genomic_DNA"/>
</dbReference>
<keyword evidence="1" id="KW-0732">Signal</keyword>
<sequence>MFLRRIPVLILLSLILQLLATTAGAQNMNWLQGSWEGRAFVTSNDPAKNFTLLLTIGKLKGKNFEGTLQTIKPTDTVVSKVTGVANDNYILINIISWKVECGNCKPQNLAFSIENGDFYFKGEAKGCSDECTWVTVFSRKLSQFDVAIKQTLYNLANFTPIDTTTVAVVETPVIEPEKKAIVEAPPAPPVVIEKKPVAAPVITEVRIPMLSPGQPVLKGFDAKLLAIKKPGALTKKPGLQVPQNAAQIRIPLIAADGPVVSGKDASALLARQSKSIAYRQANSIAMVGMQAIRIPLQTAEGPVLHGLDKSLLLAKQSKNLLQKRAGLLPVIGISPIRIPVLATGDLVSLKKPTPSLLPALPPKQLTKNKGLTIIVPPPAAIPVVVVTKTEDPAIPALPKDYNDRKINVVRTLNVNTDSVVLNVYDNGVVDGDIVSVIYNDKIIVDKLSLKSKALIITIAVNKQGSNKLVFYAHNLGEFPPNTAKLDILYGSKKEELTLSSDFTVSSAIDIVYQP</sequence>
<organism evidence="2 3">
    <name type="scientific">Limnovirga soli</name>
    <dbReference type="NCBI Taxonomy" id="2656915"/>
    <lineage>
        <taxon>Bacteria</taxon>
        <taxon>Pseudomonadati</taxon>
        <taxon>Bacteroidota</taxon>
        <taxon>Chitinophagia</taxon>
        <taxon>Chitinophagales</taxon>
        <taxon>Chitinophagaceae</taxon>
        <taxon>Limnovirga</taxon>
    </lineage>
</organism>
<proteinExistence type="predicted"/>
<evidence type="ECO:0000313" key="3">
    <source>
        <dbReference type="Proteomes" id="UP000598971"/>
    </source>
</evidence>
<dbReference type="RefSeq" id="WP_171608910.1">
    <property type="nucleotide sequence ID" value="NZ_WHPF01000011.1"/>
</dbReference>
<dbReference type="AlphaFoldDB" id="A0A8J8JVS8"/>
<keyword evidence="3" id="KW-1185">Reference proteome</keyword>
<comment type="caution">
    <text evidence="2">The sequence shown here is derived from an EMBL/GenBank/DDBJ whole genome shotgun (WGS) entry which is preliminary data.</text>
</comment>
<dbReference type="Proteomes" id="UP000598971">
    <property type="component" value="Unassembled WGS sequence"/>
</dbReference>